<reference evidence="1 2" key="2">
    <citation type="journal article" date="2022" name="Mol. Ecol. Resour.">
        <title>The genomes of chicory, endive, great burdock and yacon provide insights into Asteraceae paleo-polyploidization history and plant inulin production.</title>
        <authorList>
            <person name="Fan W."/>
            <person name="Wang S."/>
            <person name="Wang H."/>
            <person name="Wang A."/>
            <person name="Jiang F."/>
            <person name="Liu H."/>
            <person name="Zhao H."/>
            <person name="Xu D."/>
            <person name="Zhang Y."/>
        </authorList>
    </citation>
    <scope>NUCLEOTIDE SEQUENCE [LARGE SCALE GENOMIC DNA]</scope>
    <source>
        <strain evidence="2">cv. Yunnan</strain>
        <tissue evidence="1">Leaves</tissue>
    </source>
</reference>
<evidence type="ECO:0000313" key="2">
    <source>
        <dbReference type="Proteomes" id="UP001056120"/>
    </source>
</evidence>
<gene>
    <name evidence="1" type="ORF">L1987_70242</name>
</gene>
<dbReference type="Proteomes" id="UP001056120">
    <property type="component" value="Linkage Group LG24"/>
</dbReference>
<dbReference type="EMBL" id="CM042041">
    <property type="protein sequence ID" value="KAI3711701.1"/>
    <property type="molecule type" value="Genomic_DNA"/>
</dbReference>
<sequence length="78" mass="9076">MGQHLRNPTTPGPPLDRLLLHLPPLLHLIAWCPAFIMLFEYVEIIIRVSTFKVKMATQFSYSFQTDKMKDQLGYLKKS</sequence>
<evidence type="ECO:0000313" key="1">
    <source>
        <dbReference type="EMBL" id="KAI3711701.1"/>
    </source>
</evidence>
<accession>A0ACB9AQC3</accession>
<proteinExistence type="predicted"/>
<protein>
    <submittedName>
        <fullName evidence="1">Uncharacterized protein</fullName>
    </submittedName>
</protein>
<keyword evidence="2" id="KW-1185">Reference proteome</keyword>
<name>A0ACB9AQC3_9ASTR</name>
<organism evidence="1 2">
    <name type="scientific">Smallanthus sonchifolius</name>
    <dbReference type="NCBI Taxonomy" id="185202"/>
    <lineage>
        <taxon>Eukaryota</taxon>
        <taxon>Viridiplantae</taxon>
        <taxon>Streptophyta</taxon>
        <taxon>Embryophyta</taxon>
        <taxon>Tracheophyta</taxon>
        <taxon>Spermatophyta</taxon>
        <taxon>Magnoliopsida</taxon>
        <taxon>eudicotyledons</taxon>
        <taxon>Gunneridae</taxon>
        <taxon>Pentapetalae</taxon>
        <taxon>asterids</taxon>
        <taxon>campanulids</taxon>
        <taxon>Asterales</taxon>
        <taxon>Asteraceae</taxon>
        <taxon>Asteroideae</taxon>
        <taxon>Heliantheae alliance</taxon>
        <taxon>Millerieae</taxon>
        <taxon>Smallanthus</taxon>
    </lineage>
</organism>
<comment type="caution">
    <text evidence="1">The sequence shown here is derived from an EMBL/GenBank/DDBJ whole genome shotgun (WGS) entry which is preliminary data.</text>
</comment>
<reference evidence="2" key="1">
    <citation type="journal article" date="2022" name="Mol. Ecol. Resour.">
        <title>The genomes of chicory, endive, great burdock and yacon provide insights into Asteraceae palaeo-polyploidization history and plant inulin production.</title>
        <authorList>
            <person name="Fan W."/>
            <person name="Wang S."/>
            <person name="Wang H."/>
            <person name="Wang A."/>
            <person name="Jiang F."/>
            <person name="Liu H."/>
            <person name="Zhao H."/>
            <person name="Xu D."/>
            <person name="Zhang Y."/>
        </authorList>
    </citation>
    <scope>NUCLEOTIDE SEQUENCE [LARGE SCALE GENOMIC DNA]</scope>
    <source>
        <strain evidence="2">cv. Yunnan</strain>
    </source>
</reference>